<accession>A0A7L2WLV0</accession>
<gene>
    <name evidence="3" type="primary">Ervv2_1</name>
    <name evidence="3" type="ORF">PANHAL_R13660</name>
</gene>
<dbReference type="InterPro" id="IPR018154">
    <property type="entry name" value="TLV/ENV_coat_polyprotein"/>
</dbReference>
<organism evidence="3 4">
    <name type="scientific">Pandion haliaetus</name>
    <name type="common">Osprey</name>
    <name type="synonym">Falco haliaetus</name>
    <dbReference type="NCBI Taxonomy" id="56262"/>
    <lineage>
        <taxon>Eukaryota</taxon>
        <taxon>Metazoa</taxon>
        <taxon>Chordata</taxon>
        <taxon>Craniata</taxon>
        <taxon>Vertebrata</taxon>
        <taxon>Euteleostomi</taxon>
        <taxon>Archelosauria</taxon>
        <taxon>Archosauria</taxon>
        <taxon>Dinosauria</taxon>
        <taxon>Saurischia</taxon>
        <taxon>Theropoda</taxon>
        <taxon>Coelurosauria</taxon>
        <taxon>Aves</taxon>
        <taxon>Neognathae</taxon>
        <taxon>Neoaves</taxon>
        <taxon>Telluraves</taxon>
        <taxon>Accipitrimorphae</taxon>
        <taxon>Accipitriformes</taxon>
        <taxon>Pandionidae</taxon>
        <taxon>Pandion</taxon>
    </lineage>
</organism>
<dbReference type="Gene3D" id="1.10.287.210">
    <property type="match status" value="1"/>
</dbReference>
<keyword evidence="2" id="KW-0472">Membrane</keyword>
<evidence type="ECO:0000313" key="4">
    <source>
        <dbReference type="Proteomes" id="UP000580171"/>
    </source>
</evidence>
<dbReference type="EMBL" id="VYZV01019284">
    <property type="protein sequence ID" value="NXS69787.1"/>
    <property type="molecule type" value="Genomic_DNA"/>
</dbReference>
<comment type="caution">
    <text evidence="3">The sequence shown here is derived from an EMBL/GenBank/DDBJ whole genome shotgun (WGS) entry which is preliminary data.</text>
</comment>
<name>A0A7L2WLV0_PANHA</name>
<dbReference type="Proteomes" id="UP000580171">
    <property type="component" value="Unassembled WGS sequence"/>
</dbReference>
<feature type="non-terminal residue" evidence="3">
    <location>
        <position position="1"/>
    </location>
</feature>
<keyword evidence="4" id="KW-1185">Reference proteome</keyword>
<dbReference type="PANTHER" id="PTHR10424:SF73">
    <property type="entry name" value="ENDOGENOUS RETROVIRUS GROUP FC1 ENV POLYPROTEIN-RELATED"/>
    <property type="match status" value="1"/>
</dbReference>
<dbReference type="AlphaFoldDB" id="A0A7L2WLV0"/>
<reference evidence="3 4" key="1">
    <citation type="submission" date="2019-09" db="EMBL/GenBank/DDBJ databases">
        <title>Bird 10,000 Genomes (B10K) Project - Family phase.</title>
        <authorList>
            <person name="Zhang G."/>
        </authorList>
    </citation>
    <scope>NUCLEOTIDE SEQUENCE [LARGE SCALE GENOMIC DNA]</scope>
    <source>
        <strain evidence="3">B10K-DU-012-58</strain>
        <tissue evidence="3">Muscle</tissue>
    </source>
</reference>
<evidence type="ECO:0000256" key="2">
    <source>
        <dbReference type="SAM" id="Phobius"/>
    </source>
</evidence>
<sequence>AQQGGLCTVINERCYTYVNQEKQIETDLSQIWKQTQLLHLMSQDDTSWGFTEIWEKLTSWLPNLAWLKQLFVTLIIIIFLSVVLCIAVRCGFWCCRSTGDSYSEWKKNQLRQRLESNKYFEKM</sequence>
<dbReference type="OrthoDB" id="8949317at2759"/>
<evidence type="ECO:0000256" key="1">
    <source>
        <dbReference type="ARBA" id="ARBA00023157"/>
    </source>
</evidence>
<evidence type="ECO:0000313" key="3">
    <source>
        <dbReference type="EMBL" id="NXS69787.1"/>
    </source>
</evidence>
<proteinExistence type="predicted"/>
<feature type="non-terminal residue" evidence="3">
    <location>
        <position position="123"/>
    </location>
</feature>
<keyword evidence="2" id="KW-1133">Transmembrane helix</keyword>
<feature type="transmembrane region" description="Helical" evidence="2">
    <location>
        <begin position="70"/>
        <end position="92"/>
    </location>
</feature>
<keyword evidence="1" id="KW-1015">Disulfide bond</keyword>
<protein>
    <submittedName>
        <fullName evidence="3">ERVV2 protein</fullName>
    </submittedName>
</protein>
<dbReference type="SUPFAM" id="SSF58069">
    <property type="entry name" value="Virus ectodomain"/>
    <property type="match status" value="1"/>
</dbReference>
<keyword evidence="2" id="KW-0812">Transmembrane</keyword>
<dbReference type="PANTHER" id="PTHR10424">
    <property type="entry name" value="VIRAL ENVELOPE PROTEIN"/>
    <property type="match status" value="1"/>
</dbReference>